<feature type="compositionally biased region" description="Low complexity" evidence="10">
    <location>
        <begin position="24"/>
        <end position="57"/>
    </location>
</feature>
<feature type="compositionally biased region" description="Low complexity" evidence="10">
    <location>
        <begin position="236"/>
        <end position="246"/>
    </location>
</feature>
<dbReference type="Proteomes" id="UP000094527">
    <property type="component" value="Unassembled WGS sequence"/>
</dbReference>
<evidence type="ECO:0000256" key="7">
    <source>
        <dbReference type="ARBA" id="ARBA00023163"/>
    </source>
</evidence>
<dbReference type="STRING" id="48709.A0A1D2N5N6"/>
<evidence type="ECO:0000259" key="11">
    <source>
        <dbReference type="PROSITE" id="PS50157"/>
    </source>
</evidence>
<protein>
    <submittedName>
        <fullName evidence="12">Putative zinc finger protein</fullName>
    </submittedName>
</protein>
<keyword evidence="8" id="KW-0539">Nucleus</keyword>
<dbReference type="SMART" id="SM00355">
    <property type="entry name" value="ZnF_C2H2"/>
    <property type="match status" value="4"/>
</dbReference>
<dbReference type="InterPro" id="IPR036236">
    <property type="entry name" value="Znf_C2H2_sf"/>
</dbReference>
<evidence type="ECO:0000256" key="6">
    <source>
        <dbReference type="ARBA" id="ARBA00023015"/>
    </source>
</evidence>
<feature type="compositionally biased region" description="Polar residues" evidence="10">
    <location>
        <begin position="425"/>
        <end position="440"/>
    </location>
</feature>
<evidence type="ECO:0000256" key="3">
    <source>
        <dbReference type="ARBA" id="ARBA00022737"/>
    </source>
</evidence>
<feature type="region of interest" description="Disordered" evidence="10">
    <location>
        <begin position="227"/>
        <end position="246"/>
    </location>
</feature>
<gene>
    <name evidence="12" type="ORF">Ocin01_06117</name>
</gene>
<dbReference type="Gene3D" id="3.30.160.60">
    <property type="entry name" value="Classic Zinc Finger"/>
    <property type="match status" value="3"/>
</dbReference>
<feature type="compositionally biased region" description="Basic and acidic residues" evidence="10">
    <location>
        <begin position="631"/>
        <end position="640"/>
    </location>
</feature>
<keyword evidence="4 9" id="KW-0863">Zinc-finger</keyword>
<sequence>MDIVDDDSALIHSKFHKAKRGLLSSSSSFQSQSQNHQSISPQHQSPSPSIADAAPSSEQNCYLQTPFPPPNSSATTPIAASTIVDSIVDTEFRVSEPLQKAALPQQQQHNYNIIHAKLEAVAAAAQQHNHHHHHQYSGGTTILLSPPFGTNSVAGIPAAGSSAGSPNHPISAGLNFGGPPPPPPLPTIHPPLPMPGTTNFHAREQVFRFDSTDRERYLCSAISEEDEEVFSPGPSPSSFSTRSYDSPHIVLDSPRITISPLRIEDSPPTIQNLTPSPIMDSHNRLFPRVHPGLAVLPPTTNIDQARCLFGVPSSPVSPLTPNTPLSPSPLSPHEHMFQQGILEELYRRRCHSDSDLPCLPDSPKLEPTDLSVKSNSRATQRTKRWIPHPLVMPAIKSGSLESDQSTPQDSPLDLSMKGSRERFGSTPNCDNFGTSRTISSLVIPPHTTHGGSPLSPAVISPTTRHSVALRYNLEVSPVVEESRPGGDMGFVCPVCGQVFSLHDRLAKHMASRHKSKPHDPNKSYPCEVCHRSFARSDMLTRHVRLHTGVKPYTCKMCGQVFSRSDHLSTHQRTHTGEKPYKCPQCPYSACRRDMITRHLRTHTRNSSSSSSDLMGSVTTPTSTSSSSEPIVDDRIIKTEFSRPPSSSSSFAPESPTQLSPALNLGSLSVHSPPPSS</sequence>
<dbReference type="FunFam" id="3.30.160.60:FF:000395">
    <property type="entry name" value="zinc finger protein 513"/>
    <property type="match status" value="1"/>
</dbReference>
<dbReference type="OMA" id="NKSYPCE"/>
<dbReference type="PANTHER" id="PTHR24408:SF64">
    <property type="entry name" value="LINKING IMMUNITY AND METABOLISM-RELATED"/>
    <property type="match status" value="1"/>
</dbReference>
<feature type="region of interest" description="Disordered" evidence="10">
    <location>
        <begin position="22"/>
        <end position="77"/>
    </location>
</feature>
<feature type="compositionally biased region" description="Low complexity" evidence="10">
    <location>
        <begin position="641"/>
        <end position="655"/>
    </location>
</feature>
<feature type="compositionally biased region" description="Polar residues" evidence="10">
    <location>
        <begin position="399"/>
        <end position="409"/>
    </location>
</feature>
<feature type="domain" description="C2H2-type" evidence="11">
    <location>
        <begin position="580"/>
        <end position="607"/>
    </location>
</feature>
<keyword evidence="6" id="KW-0805">Transcription regulation</keyword>
<dbReference type="FunFam" id="3.30.160.60:FF:000404">
    <property type="entry name" value="POZ-, AT hook-, and zinc finger-containing protein 1"/>
    <property type="match status" value="1"/>
</dbReference>
<evidence type="ECO:0000256" key="4">
    <source>
        <dbReference type="ARBA" id="ARBA00022771"/>
    </source>
</evidence>
<feature type="compositionally biased region" description="Polar residues" evidence="10">
    <location>
        <begin position="656"/>
        <end position="669"/>
    </location>
</feature>
<dbReference type="GO" id="GO:0008270">
    <property type="term" value="F:zinc ion binding"/>
    <property type="evidence" value="ECO:0007669"/>
    <property type="project" value="UniProtKB-KW"/>
</dbReference>
<evidence type="ECO:0000313" key="12">
    <source>
        <dbReference type="EMBL" id="ODN00564.1"/>
    </source>
</evidence>
<dbReference type="GO" id="GO:0005634">
    <property type="term" value="C:nucleus"/>
    <property type="evidence" value="ECO:0007669"/>
    <property type="project" value="UniProtKB-SubCell"/>
</dbReference>
<keyword evidence="7" id="KW-0804">Transcription</keyword>
<feature type="region of interest" description="Disordered" evidence="10">
    <location>
        <begin position="601"/>
        <end position="676"/>
    </location>
</feature>
<keyword evidence="13" id="KW-1185">Reference proteome</keyword>
<dbReference type="GO" id="GO:0000981">
    <property type="term" value="F:DNA-binding transcription factor activity, RNA polymerase II-specific"/>
    <property type="evidence" value="ECO:0007669"/>
    <property type="project" value="TreeGrafter"/>
</dbReference>
<organism evidence="12 13">
    <name type="scientific">Orchesella cincta</name>
    <name type="common">Springtail</name>
    <name type="synonym">Podura cincta</name>
    <dbReference type="NCBI Taxonomy" id="48709"/>
    <lineage>
        <taxon>Eukaryota</taxon>
        <taxon>Metazoa</taxon>
        <taxon>Ecdysozoa</taxon>
        <taxon>Arthropoda</taxon>
        <taxon>Hexapoda</taxon>
        <taxon>Collembola</taxon>
        <taxon>Entomobryomorpha</taxon>
        <taxon>Entomobryoidea</taxon>
        <taxon>Orchesellidae</taxon>
        <taxon>Orchesellinae</taxon>
        <taxon>Orchesella</taxon>
    </lineage>
</organism>
<dbReference type="Pfam" id="PF00096">
    <property type="entry name" value="zf-C2H2"/>
    <property type="match status" value="4"/>
</dbReference>
<feature type="domain" description="C2H2-type" evidence="11">
    <location>
        <begin position="490"/>
        <end position="517"/>
    </location>
</feature>
<dbReference type="AlphaFoldDB" id="A0A1D2N5N6"/>
<feature type="domain" description="C2H2-type" evidence="11">
    <location>
        <begin position="524"/>
        <end position="551"/>
    </location>
</feature>
<keyword evidence="2" id="KW-0479">Metal-binding</keyword>
<proteinExistence type="predicted"/>
<comment type="caution">
    <text evidence="12">The sequence shown here is derived from an EMBL/GenBank/DDBJ whole genome shotgun (WGS) entry which is preliminary data.</text>
</comment>
<dbReference type="SUPFAM" id="SSF57667">
    <property type="entry name" value="beta-beta-alpha zinc fingers"/>
    <property type="match status" value="3"/>
</dbReference>
<dbReference type="GO" id="GO:0043565">
    <property type="term" value="F:sequence-specific DNA binding"/>
    <property type="evidence" value="ECO:0007669"/>
    <property type="project" value="TreeGrafter"/>
</dbReference>
<dbReference type="PANTHER" id="PTHR24408">
    <property type="entry name" value="ZINC FINGER PROTEIN"/>
    <property type="match status" value="1"/>
</dbReference>
<feature type="domain" description="C2H2-type" evidence="11">
    <location>
        <begin position="552"/>
        <end position="579"/>
    </location>
</feature>
<accession>A0A1D2N5N6</accession>
<dbReference type="EMBL" id="LJIJ01000199">
    <property type="protein sequence ID" value="ODN00564.1"/>
    <property type="molecule type" value="Genomic_DNA"/>
</dbReference>
<dbReference type="PROSITE" id="PS50157">
    <property type="entry name" value="ZINC_FINGER_C2H2_2"/>
    <property type="match status" value="4"/>
</dbReference>
<reference evidence="12 13" key="1">
    <citation type="journal article" date="2016" name="Genome Biol. Evol.">
        <title>Gene Family Evolution Reflects Adaptation to Soil Environmental Stressors in the Genome of the Collembolan Orchesella cincta.</title>
        <authorList>
            <person name="Faddeeva-Vakhrusheva A."/>
            <person name="Derks M.F."/>
            <person name="Anvar S.Y."/>
            <person name="Agamennone V."/>
            <person name="Suring W."/>
            <person name="Smit S."/>
            <person name="van Straalen N.M."/>
            <person name="Roelofs D."/>
        </authorList>
    </citation>
    <scope>NUCLEOTIDE SEQUENCE [LARGE SCALE GENOMIC DNA]</scope>
    <source>
        <tissue evidence="12">Mixed pool</tissue>
    </source>
</reference>
<comment type="subcellular location">
    <subcellularLocation>
        <location evidence="1">Nucleus</location>
    </subcellularLocation>
</comment>
<feature type="compositionally biased region" description="Low complexity" evidence="10">
    <location>
        <begin position="606"/>
        <end position="627"/>
    </location>
</feature>
<evidence type="ECO:0000256" key="1">
    <source>
        <dbReference type="ARBA" id="ARBA00004123"/>
    </source>
</evidence>
<evidence type="ECO:0000313" key="13">
    <source>
        <dbReference type="Proteomes" id="UP000094527"/>
    </source>
</evidence>
<dbReference type="InterPro" id="IPR013087">
    <property type="entry name" value="Znf_C2H2_type"/>
</dbReference>
<feature type="region of interest" description="Disordered" evidence="10">
    <location>
        <begin position="356"/>
        <end position="458"/>
    </location>
</feature>
<keyword evidence="3" id="KW-0677">Repeat</keyword>
<evidence type="ECO:0000256" key="10">
    <source>
        <dbReference type="SAM" id="MobiDB-lite"/>
    </source>
</evidence>
<evidence type="ECO:0000256" key="9">
    <source>
        <dbReference type="PROSITE-ProRule" id="PRU00042"/>
    </source>
</evidence>
<keyword evidence="5" id="KW-0862">Zinc</keyword>
<evidence type="ECO:0000256" key="2">
    <source>
        <dbReference type="ARBA" id="ARBA00022723"/>
    </source>
</evidence>
<dbReference type="PROSITE" id="PS00028">
    <property type="entry name" value="ZINC_FINGER_C2H2_1"/>
    <property type="match status" value="3"/>
</dbReference>
<evidence type="ECO:0000256" key="8">
    <source>
        <dbReference type="ARBA" id="ARBA00023242"/>
    </source>
</evidence>
<name>A0A1D2N5N6_ORCCI</name>
<evidence type="ECO:0000256" key="5">
    <source>
        <dbReference type="ARBA" id="ARBA00022833"/>
    </source>
</evidence>
<dbReference type="FunFam" id="3.30.160.60:FF:000072">
    <property type="entry name" value="zinc finger protein 143 isoform X1"/>
    <property type="match status" value="1"/>
</dbReference>
<dbReference type="OrthoDB" id="10018191at2759"/>